<feature type="compositionally biased region" description="Basic and acidic residues" evidence="1">
    <location>
        <begin position="1"/>
        <end position="12"/>
    </location>
</feature>
<protein>
    <submittedName>
        <fullName evidence="2">Uncharacterized protein</fullName>
    </submittedName>
</protein>
<evidence type="ECO:0000313" key="3">
    <source>
        <dbReference type="Proteomes" id="UP000269539"/>
    </source>
</evidence>
<dbReference type="AlphaFoldDB" id="A0A3M7HLW2"/>
<evidence type="ECO:0000256" key="1">
    <source>
        <dbReference type="SAM" id="MobiDB-lite"/>
    </source>
</evidence>
<comment type="caution">
    <text evidence="2">The sequence shown here is derived from an EMBL/GenBank/DDBJ whole genome shotgun (WGS) entry which is preliminary data.</text>
</comment>
<dbReference type="EMBL" id="QWIO01000011">
    <property type="protein sequence ID" value="RMZ14196.1"/>
    <property type="molecule type" value="Genomic_DNA"/>
</dbReference>
<accession>A0A3M7HLW2</accession>
<gene>
    <name evidence="2" type="ORF">D0864_00250</name>
</gene>
<feature type="region of interest" description="Disordered" evidence="1">
    <location>
        <begin position="1"/>
        <end position="31"/>
    </location>
</feature>
<name>A0A3M7HLW2_HORWE</name>
<reference evidence="2 3" key="1">
    <citation type="journal article" date="2018" name="BMC Genomics">
        <title>Genomic evidence for intraspecific hybridization in a clonal and extremely halotolerant yeast.</title>
        <authorList>
            <person name="Gostincar C."/>
            <person name="Stajich J.E."/>
            <person name="Zupancic J."/>
            <person name="Zalar P."/>
            <person name="Gunde-Cimerman N."/>
        </authorList>
    </citation>
    <scope>NUCLEOTIDE SEQUENCE [LARGE SCALE GENOMIC DNA]</scope>
    <source>
        <strain evidence="2 3">EXF-10513</strain>
    </source>
</reference>
<proteinExistence type="predicted"/>
<evidence type="ECO:0000313" key="2">
    <source>
        <dbReference type="EMBL" id="RMZ14196.1"/>
    </source>
</evidence>
<dbReference type="Proteomes" id="UP000269539">
    <property type="component" value="Unassembled WGS sequence"/>
</dbReference>
<sequence>MSSHDYVWDSKDKKCKKKKENKSKNVASPINLPKLISPTTHVIQRRHSMACSSLPDCSAEEFRSSLEPLQQIARYRSEWTTTTEFELGTHHRIAKEMVEK</sequence>
<organism evidence="2 3">
    <name type="scientific">Hortaea werneckii</name>
    <name type="common">Black yeast</name>
    <name type="synonym">Cladosporium werneckii</name>
    <dbReference type="NCBI Taxonomy" id="91943"/>
    <lineage>
        <taxon>Eukaryota</taxon>
        <taxon>Fungi</taxon>
        <taxon>Dikarya</taxon>
        <taxon>Ascomycota</taxon>
        <taxon>Pezizomycotina</taxon>
        <taxon>Dothideomycetes</taxon>
        <taxon>Dothideomycetidae</taxon>
        <taxon>Mycosphaerellales</taxon>
        <taxon>Teratosphaeriaceae</taxon>
        <taxon>Hortaea</taxon>
    </lineage>
</organism>